<dbReference type="GO" id="GO:0016491">
    <property type="term" value="F:oxidoreductase activity"/>
    <property type="evidence" value="ECO:0007669"/>
    <property type="project" value="InterPro"/>
</dbReference>
<reference evidence="2 3" key="1">
    <citation type="journal article" date="2016" name="Nat. Commun.">
        <title>Thousands of microbial genomes shed light on interconnected biogeochemical processes in an aquifer system.</title>
        <authorList>
            <person name="Anantharaman K."/>
            <person name="Brown C.T."/>
            <person name="Hug L.A."/>
            <person name="Sharon I."/>
            <person name="Castelle C.J."/>
            <person name="Probst A.J."/>
            <person name="Thomas B.C."/>
            <person name="Singh A."/>
            <person name="Wilkins M.J."/>
            <person name="Karaoz U."/>
            <person name="Brodie E.L."/>
            <person name="Williams K.H."/>
            <person name="Hubbard S.S."/>
            <person name="Banfield J.F."/>
        </authorList>
    </citation>
    <scope>NUCLEOTIDE SEQUENCE [LARGE SCALE GENOMIC DNA]</scope>
</reference>
<dbReference type="InterPro" id="IPR036188">
    <property type="entry name" value="FAD/NAD-bd_sf"/>
</dbReference>
<dbReference type="PROSITE" id="PS51257">
    <property type="entry name" value="PROKAR_LIPOPROTEIN"/>
    <property type="match status" value="1"/>
</dbReference>
<dbReference type="EMBL" id="MFZF01000033">
    <property type="protein sequence ID" value="OGK15222.1"/>
    <property type="molecule type" value="Genomic_DNA"/>
</dbReference>
<dbReference type="Gene3D" id="3.50.50.60">
    <property type="entry name" value="FAD/NAD(P)-binding domain"/>
    <property type="match status" value="1"/>
</dbReference>
<gene>
    <name evidence="2" type="ORF">A2690_00390</name>
</gene>
<dbReference type="AlphaFoldDB" id="A0A1F7G9B7"/>
<evidence type="ECO:0000259" key="1">
    <source>
        <dbReference type="Pfam" id="PF01593"/>
    </source>
</evidence>
<name>A0A1F7G9B7_9BACT</name>
<dbReference type="InterPro" id="IPR002937">
    <property type="entry name" value="Amino_oxidase"/>
</dbReference>
<protein>
    <recommendedName>
        <fullName evidence="1">Amine oxidase domain-containing protein</fullName>
    </recommendedName>
</protein>
<dbReference type="InterPro" id="IPR050464">
    <property type="entry name" value="Zeta_carotene_desat/Oxidored"/>
</dbReference>
<evidence type="ECO:0000313" key="3">
    <source>
        <dbReference type="Proteomes" id="UP000178372"/>
    </source>
</evidence>
<dbReference type="NCBIfam" id="NF005560">
    <property type="entry name" value="PRK07233.1"/>
    <property type="match status" value="1"/>
</dbReference>
<feature type="domain" description="Amine oxidase" evidence="1">
    <location>
        <begin position="10"/>
        <end position="428"/>
    </location>
</feature>
<dbReference type="PANTHER" id="PTHR42923:SF46">
    <property type="entry name" value="AMINE OXIDASE"/>
    <property type="match status" value="1"/>
</dbReference>
<comment type="caution">
    <text evidence="2">The sequence shown here is derived from an EMBL/GenBank/DDBJ whole genome shotgun (WGS) entry which is preliminary data.</text>
</comment>
<proteinExistence type="predicted"/>
<dbReference type="PANTHER" id="PTHR42923">
    <property type="entry name" value="PROTOPORPHYRINOGEN OXIDASE"/>
    <property type="match status" value="1"/>
</dbReference>
<organism evidence="2 3">
    <name type="scientific">Candidatus Roizmanbacteria bacterium RIFCSPHIGHO2_01_FULL_39_12b</name>
    <dbReference type="NCBI Taxonomy" id="1802030"/>
    <lineage>
        <taxon>Bacteria</taxon>
        <taxon>Candidatus Roizmaniibacteriota</taxon>
    </lineage>
</organism>
<accession>A0A1F7G9B7</accession>
<dbReference type="Proteomes" id="UP000178372">
    <property type="component" value="Unassembled WGS sequence"/>
</dbReference>
<sequence length="429" mass="49300">MKIAILGGGFSGLACAFDASNKHDVVVYERSSVLGGLASGFFQPHWEWPVERAYHHLFANDTDIINFARDTGFNGIYFSTPTTASLFEVSGKYETTPFDTPADLLRFRHLDVLSKLRTATILAALKLGPNIPIYERMGAHEFMTKTTGERSWNILWEQLFRKKFGKYAENILMSFLWARIHKRTKRLGYIRGGFQTFINHIEKALNDKKVHINKKTQILSIKQNRGEYEAFIDQSGQRTKEKFDAIVSTLPSPILPKVTKSLFDGDYLGRFSKLRYLNALALLLETKQPILDDIYWLNICTPSIPMMLIGQHTNFVDKKHYGGNHLSYIGYYLEASDPLVSMKKEELIKALWPYLEKINPKNKENKILKSFSFYGPYAQPLFEKDFLKYKPDFVTPKKNFYVANLDMTYPYDRGTNYAVKLGRIAASLV</sequence>
<dbReference type="SUPFAM" id="SSF51905">
    <property type="entry name" value="FAD/NAD(P)-binding domain"/>
    <property type="match status" value="1"/>
</dbReference>
<evidence type="ECO:0000313" key="2">
    <source>
        <dbReference type="EMBL" id="OGK15222.1"/>
    </source>
</evidence>
<dbReference type="Pfam" id="PF01593">
    <property type="entry name" value="Amino_oxidase"/>
    <property type="match status" value="1"/>
</dbReference>